<dbReference type="InterPro" id="IPR015797">
    <property type="entry name" value="NUDIX_hydrolase-like_dom_sf"/>
</dbReference>
<gene>
    <name evidence="3" type="ORF">BS47DRAFT_1373554</name>
</gene>
<sequence length="187" mass="21056">MKSSFSPSDAKWVTLKLIHWRDQEGKERLWEVAERKTRGVAILPLLRSKVPSEPLSTLILEQYRPPAGNVVSSMTGNPPKPAAIRELKEETGFIAARIVESSPVLVPDAGMTTANMKLVVLDVEVDSLSDELPFQKLEDGEHIVRRIVELDELNTVLQDYAKRGFAIDARLSHFAMGWDFSRKFSKK</sequence>
<dbReference type="Gene3D" id="3.90.79.10">
    <property type="entry name" value="Nucleoside Triphosphate Pyrophosphohydrolase"/>
    <property type="match status" value="1"/>
</dbReference>
<protein>
    <recommendedName>
        <fullName evidence="2">Nudix hydrolase domain-containing protein</fullName>
    </recommendedName>
</protein>
<reference evidence="3" key="1">
    <citation type="journal article" date="2020" name="Nat. Commun.">
        <title>Large-scale genome sequencing of mycorrhizal fungi provides insights into the early evolution of symbiotic traits.</title>
        <authorList>
            <person name="Miyauchi S."/>
            <person name="Kiss E."/>
            <person name="Kuo A."/>
            <person name="Drula E."/>
            <person name="Kohler A."/>
            <person name="Sanchez-Garcia M."/>
            <person name="Morin E."/>
            <person name="Andreopoulos B."/>
            <person name="Barry K.W."/>
            <person name="Bonito G."/>
            <person name="Buee M."/>
            <person name="Carver A."/>
            <person name="Chen C."/>
            <person name="Cichocki N."/>
            <person name="Clum A."/>
            <person name="Culley D."/>
            <person name="Crous P.W."/>
            <person name="Fauchery L."/>
            <person name="Girlanda M."/>
            <person name="Hayes R.D."/>
            <person name="Keri Z."/>
            <person name="LaButti K."/>
            <person name="Lipzen A."/>
            <person name="Lombard V."/>
            <person name="Magnuson J."/>
            <person name="Maillard F."/>
            <person name="Murat C."/>
            <person name="Nolan M."/>
            <person name="Ohm R.A."/>
            <person name="Pangilinan J."/>
            <person name="Pereira M.F."/>
            <person name="Perotto S."/>
            <person name="Peter M."/>
            <person name="Pfister S."/>
            <person name="Riley R."/>
            <person name="Sitrit Y."/>
            <person name="Stielow J.B."/>
            <person name="Szollosi G."/>
            <person name="Zifcakova L."/>
            <person name="Stursova M."/>
            <person name="Spatafora J.W."/>
            <person name="Tedersoo L."/>
            <person name="Vaario L.M."/>
            <person name="Yamada A."/>
            <person name="Yan M."/>
            <person name="Wang P."/>
            <person name="Xu J."/>
            <person name="Bruns T."/>
            <person name="Baldrian P."/>
            <person name="Vilgalys R."/>
            <person name="Dunand C."/>
            <person name="Henrissat B."/>
            <person name="Grigoriev I.V."/>
            <person name="Hibbett D."/>
            <person name="Nagy L.G."/>
            <person name="Martin F.M."/>
        </authorList>
    </citation>
    <scope>NUCLEOTIDE SEQUENCE</scope>
    <source>
        <strain evidence="3">UP504</strain>
    </source>
</reference>
<comment type="caution">
    <text evidence="3">The sequence shown here is derived from an EMBL/GenBank/DDBJ whole genome shotgun (WGS) entry which is preliminary data.</text>
</comment>
<accession>A0A9P6DNN1</accession>
<evidence type="ECO:0000256" key="1">
    <source>
        <dbReference type="ARBA" id="ARBA00022801"/>
    </source>
</evidence>
<organism evidence="3 4">
    <name type="scientific">Hydnum rufescens UP504</name>
    <dbReference type="NCBI Taxonomy" id="1448309"/>
    <lineage>
        <taxon>Eukaryota</taxon>
        <taxon>Fungi</taxon>
        <taxon>Dikarya</taxon>
        <taxon>Basidiomycota</taxon>
        <taxon>Agaricomycotina</taxon>
        <taxon>Agaricomycetes</taxon>
        <taxon>Cantharellales</taxon>
        <taxon>Hydnaceae</taxon>
        <taxon>Hydnum</taxon>
    </lineage>
</organism>
<dbReference type="GO" id="GO:0005634">
    <property type="term" value="C:nucleus"/>
    <property type="evidence" value="ECO:0007669"/>
    <property type="project" value="TreeGrafter"/>
</dbReference>
<name>A0A9P6DNN1_9AGAM</name>
<dbReference type="PANTHER" id="PTHR11839">
    <property type="entry name" value="UDP/ADP-SUGAR PYROPHOSPHATASE"/>
    <property type="match status" value="1"/>
</dbReference>
<keyword evidence="1" id="KW-0378">Hydrolase</keyword>
<feature type="domain" description="Nudix hydrolase" evidence="2">
    <location>
        <begin position="35"/>
        <end position="171"/>
    </location>
</feature>
<dbReference type="OrthoDB" id="10249920at2759"/>
<evidence type="ECO:0000259" key="2">
    <source>
        <dbReference type="PROSITE" id="PS51462"/>
    </source>
</evidence>
<evidence type="ECO:0000313" key="3">
    <source>
        <dbReference type="EMBL" id="KAF9509166.1"/>
    </source>
</evidence>
<dbReference type="GO" id="GO:0047631">
    <property type="term" value="F:ADP-ribose diphosphatase activity"/>
    <property type="evidence" value="ECO:0007669"/>
    <property type="project" value="TreeGrafter"/>
</dbReference>
<dbReference type="Proteomes" id="UP000886523">
    <property type="component" value="Unassembled WGS sequence"/>
</dbReference>
<dbReference type="SUPFAM" id="SSF55811">
    <property type="entry name" value="Nudix"/>
    <property type="match status" value="1"/>
</dbReference>
<dbReference type="GO" id="GO:0006753">
    <property type="term" value="P:nucleoside phosphate metabolic process"/>
    <property type="evidence" value="ECO:0007669"/>
    <property type="project" value="TreeGrafter"/>
</dbReference>
<dbReference type="EMBL" id="MU129041">
    <property type="protein sequence ID" value="KAF9509166.1"/>
    <property type="molecule type" value="Genomic_DNA"/>
</dbReference>
<dbReference type="PANTHER" id="PTHR11839:SF1">
    <property type="entry name" value="ADP-SUGAR PYROPHOSPHATASE"/>
    <property type="match status" value="1"/>
</dbReference>
<proteinExistence type="predicted"/>
<keyword evidence="4" id="KW-1185">Reference proteome</keyword>
<dbReference type="AlphaFoldDB" id="A0A9P6DNN1"/>
<dbReference type="GO" id="GO:0019693">
    <property type="term" value="P:ribose phosphate metabolic process"/>
    <property type="evidence" value="ECO:0007669"/>
    <property type="project" value="TreeGrafter"/>
</dbReference>
<evidence type="ECO:0000313" key="4">
    <source>
        <dbReference type="Proteomes" id="UP000886523"/>
    </source>
</evidence>
<dbReference type="InterPro" id="IPR000086">
    <property type="entry name" value="NUDIX_hydrolase_dom"/>
</dbReference>
<dbReference type="PROSITE" id="PS51462">
    <property type="entry name" value="NUDIX"/>
    <property type="match status" value="1"/>
</dbReference>